<evidence type="ECO:0000313" key="5">
    <source>
        <dbReference type="EMBL" id="PFG17109.1"/>
    </source>
</evidence>
<feature type="domain" description="Bacterial Ig-like" evidence="4">
    <location>
        <begin position="388"/>
        <end position="466"/>
    </location>
</feature>
<dbReference type="PANTHER" id="PTHR30336">
    <property type="entry name" value="INNER MEMBRANE PROTEIN, PROBABLE PERMEASE"/>
    <property type="match status" value="1"/>
</dbReference>
<dbReference type="InterPro" id="IPR003848">
    <property type="entry name" value="DUF218"/>
</dbReference>
<dbReference type="GO" id="GO:0005975">
    <property type="term" value="P:carbohydrate metabolic process"/>
    <property type="evidence" value="ECO:0007669"/>
    <property type="project" value="UniProtKB-ARBA"/>
</dbReference>
<dbReference type="Pfam" id="PF16640">
    <property type="entry name" value="Big_3_5"/>
    <property type="match status" value="1"/>
</dbReference>
<dbReference type="Gene3D" id="2.60.40.10">
    <property type="entry name" value="Immunoglobulins"/>
    <property type="match status" value="1"/>
</dbReference>
<keyword evidence="1" id="KW-0732">Signal</keyword>
<feature type="domain" description="Ig-like" evidence="3">
    <location>
        <begin position="298"/>
        <end position="362"/>
    </location>
</feature>
<dbReference type="InterPro" id="IPR051599">
    <property type="entry name" value="Cell_Envelope_Assoc"/>
</dbReference>
<dbReference type="Pfam" id="PF02698">
    <property type="entry name" value="DUF218"/>
    <property type="match status" value="1"/>
</dbReference>
<dbReference type="PANTHER" id="PTHR30336:SF4">
    <property type="entry name" value="ENVELOPE BIOGENESIS FACTOR ELYC"/>
    <property type="match status" value="1"/>
</dbReference>
<proteinExistence type="predicted"/>
<evidence type="ECO:0000259" key="2">
    <source>
        <dbReference type="Pfam" id="PF02698"/>
    </source>
</evidence>
<evidence type="ECO:0000259" key="4">
    <source>
        <dbReference type="Pfam" id="PF16640"/>
    </source>
</evidence>
<gene>
    <name evidence="5" type="ORF">ATK74_1670</name>
</gene>
<dbReference type="GO" id="GO:0043164">
    <property type="term" value="P:Gram-negative-bacterium-type cell wall biogenesis"/>
    <property type="evidence" value="ECO:0007669"/>
    <property type="project" value="TreeGrafter"/>
</dbReference>
<evidence type="ECO:0000313" key="6">
    <source>
        <dbReference type="Proteomes" id="UP000226079"/>
    </source>
</evidence>
<comment type="caution">
    <text evidence="5">The sequence shown here is derived from an EMBL/GenBank/DDBJ whole genome shotgun (WGS) entry which is preliminary data.</text>
</comment>
<reference evidence="5 6" key="1">
    <citation type="submission" date="2017-10" db="EMBL/GenBank/DDBJ databases">
        <title>Sequencing the genomes of 1000 actinobacteria strains.</title>
        <authorList>
            <person name="Klenk H.-P."/>
        </authorList>
    </citation>
    <scope>NUCLEOTIDE SEQUENCE [LARGE SCALE GENOMIC DNA]</scope>
    <source>
        <strain evidence="5 6">DSM 15597</strain>
    </source>
</reference>
<dbReference type="EMBL" id="PDJC01000001">
    <property type="protein sequence ID" value="PFG17109.1"/>
    <property type="molecule type" value="Genomic_DNA"/>
</dbReference>
<dbReference type="InterPro" id="IPR032109">
    <property type="entry name" value="Big_3_5"/>
</dbReference>
<dbReference type="GO" id="GO:0000270">
    <property type="term" value="P:peptidoglycan metabolic process"/>
    <property type="evidence" value="ECO:0007669"/>
    <property type="project" value="TreeGrafter"/>
</dbReference>
<dbReference type="RefSeq" id="WP_098460570.1">
    <property type="nucleotide sequence ID" value="NZ_PDJC01000001.1"/>
</dbReference>
<feature type="chain" id="PRO_5038397550" evidence="1">
    <location>
        <begin position="33"/>
        <end position="467"/>
    </location>
</feature>
<evidence type="ECO:0000256" key="1">
    <source>
        <dbReference type="SAM" id="SignalP"/>
    </source>
</evidence>
<dbReference type="GO" id="GO:0005886">
    <property type="term" value="C:plasma membrane"/>
    <property type="evidence" value="ECO:0007669"/>
    <property type="project" value="TreeGrafter"/>
</dbReference>
<feature type="domain" description="DUF218" evidence="2">
    <location>
        <begin position="107"/>
        <end position="227"/>
    </location>
</feature>
<feature type="signal peptide" evidence="1">
    <location>
        <begin position="1"/>
        <end position="32"/>
    </location>
</feature>
<dbReference type="Gene3D" id="3.40.50.620">
    <property type="entry name" value="HUPs"/>
    <property type="match status" value="1"/>
</dbReference>
<keyword evidence="6" id="KW-1185">Reference proteome</keyword>
<accession>A0A2A9CU81</accession>
<dbReference type="Pfam" id="PF07523">
    <property type="entry name" value="Big_3"/>
    <property type="match status" value="1"/>
</dbReference>
<evidence type="ECO:0000259" key="3">
    <source>
        <dbReference type="Pfam" id="PF07523"/>
    </source>
</evidence>
<dbReference type="AlphaFoldDB" id="A0A2A9CU81"/>
<organism evidence="5 6">
    <name type="scientific">Propionicimonas paludicola</name>
    <dbReference type="NCBI Taxonomy" id="185243"/>
    <lineage>
        <taxon>Bacteria</taxon>
        <taxon>Bacillati</taxon>
        <taxon>Actinomycetota</taxon>
        <taxon>Actinomycetes</taxon>
        <taxon>Propionibacteriales</taxon>
        <taxon>Nocardioidaceae</taxon>
        <taxon>Propionicimonas</taxon>
    </lineage>
</organism>
<sequence length="467" mass="48597">MRQSVIARRLIAVLLSAALGGTIALSAPVASASAASDTDLATLQAKVVYLQGKGDLSGRDAAIAAISKQSAWQGKLWKGFVGDWTRVLAGMKMNTSVPSGLPSKNHAFVVLGSALTSSGKVSAKLERRLKLALKAAQTYPHSTLLVSGGAPRNGKTEAAVMKAWLLDHGVDKDRIITETKSSSTVGNARYSMEILADRGGFTSYTVVTDSSHIRRSSVLFLAAKLRVEENRGKAWSMKPVANLVFPDLATAGQKPLSASSAAYAASNVAGVFGLTAKYKALAAGPSPSVTLSSIRVTEPTDLSYGLGEKLNLAGFVVTAGYSDGSTRVVTDDVTLSGFSSAKIATGTVTVTYSEGSRTKEVSFDYQVGKAASSAKITLGAAKAKLLKTKLSVQVKIAAGPVKPTGKISLYLDGKLARTVTLKKEAAGVAKFTFVFSKTGSRQFTVKYSGDAQTTAVSGKAVKVTVTK</sequence>
<dbReference type="InterPro" id="IPR022038">
    <property type="entry name" value="Ig-like_bact"/>
</dbReference>
<dbReference type="InterPro" id="IPR013783">
    <property type="entry name" value="Ig-like_fold"/>
</dbReference>
<dbReference type="Gene3D" id="2.60.40.3630">
    <property type="match status" value="1"/>
</dbReference>
<protein>
    <submittedName>
        <fullName evidence="5">Ig-like domain-containing protein</fullName>
    </submittedName>
</protein>
<dbReference type="Proteomes" id="UP000226079">
    <property type="component" value="Unassembled WGS sequence"/>
</dbReference>
<dbReference type="OrthoDB" id="9782395at2"/>
<dbReference type="InterPro" id="IPR014729">
    <property type="entry name" value="Rossmann-like_a/b/a_fold"/>
</dbReference>
<dbReference type="CDD" id="cd06259">
    <property type="entry name" value="YdcF-like"/>
    <property type="match status" value="1"/>
</dbReference>
<name>A0A2A9CU81_9ACTN</name>